<dbReference type="InParanoid" id="G1TX38"/>
<dbReference type="GO" id="GO:0042101">
    <property type="term" value="C:T cell receptor complex"/>
    <property type="evidence" value="ECO:0007669"/>
    <property type="project" value="UniProtKB-KW"/>
</dbReference>
<keyword evidence="9" id="KW-1185">Reference proteome</keyword>
<dbReference type="AlphaFoldDB" id="G1TX38"/>
<accession>G1TX38</accession>
<organism evidence="8 9">
    <name type="scientific">Oryctolagus cuniculus</name>
    <name type="common">Rabbit</name>
    <dbReference type="NCBI Taxonomy" id="9986"/>
    <lineage>
        <taxon>Eukaryota</taxon>
        <taxon>Metazoa</taxon>
        <taxon>Chordata</taxon>
        <taxon>Craniata</taxon>
        <taxon>Vertebrata</taxon>
        <taxon>Euteleostomi</taxon>
        <taxon>Mammalia</taxon>
        <taxon>Eutheria</taxon>
        <taxon>Euarchontoglires</taxon>
        <taxon>Glires</taxon>
        <taxon>Lagomorpha</taxon>
        <taxon>Leporidae</taxon>
        <taxon>Oryctolagus</taxon>
    </lineage>
</organism>
<feature type="domain" description="Immunoglobulin V-set" evidence="7">
    <location>
        <begin position="74"/>
        <end position="161"/>
    </location>
</feature>
<dbReference type="Proteomes" id="UP000001811">
    <property type="component" value="Unplaced"/>
</dbReference>
<protein>
    <recommendedName>
        <fullName evidence="7">Immunoglobulin V-set domain-containing protein</fullName>
    </recommendedName>
</protein>
<evidence type="ECO:0000256" key="2">
    <source>
        <dbReference type="ARBA" id="ARBA00022859"/>
    </source>
</evidence>
<evidence type="ECO:0000256" key="5">
    <source>
        <dbReference type="ARBA" id="ARBA00023319"/>
    </source>
</evidence>
<keyword evidence="5" id="KW-0393">Immunoglobulin domain</keyword>
<dbReference type="Bgee" id="ENSOCUG00000025914">
    <property type="expression patterns" value="Expressed in blood and 5 other cell types or tissues"/>
</dbReference>
<dbReference type="GO" id="GO:0002250">
    <property type="term" value="P:adaptive immune response"/>
    <property type="evidence" value="ECO:0007669"/>
    <property type="project" value="UniProtKB-KW"/>
</dbReference>
<keyword evidence="3" id="KW-1064">Adaptive immunity</keyword>
<reference evidence="8" key="2">
    <citation type="submission" date="2025-08" db="UniProtKB">
        <authorList>
            <consortium name="Ensembl"/>
        </authorList>
    </citation>
    <scope>IDENTIFICATION</scope>
    <source>
        <strain evidence="8">Thorbecke</strain>
    </source>
</reference>
<dbReference type="Pfam" id="PF07686">
    <property type="entry name" value="V-set"/>
    <property type="match status" value="1"/>
</dbReference>
<keyword evidence="6" id="KW-1279">T cell receptor</keyword>
<keyword evidence="2" id="KW-0391">Immunity</keyword>
<dbReference type="PANTHER" id="PTHR19343">
    <property type="entry name" value="T CELL RECEPTOR ALPHA VARIABLE 1-2"/>
    <property type="match status" value="1"/>
</dbReference>
<reference evidence="8 9" key="1">
    <citation type="journal article" date="2011" name="Nature">
        <title>A high-resolution map of human evolutionary constraint using 29 mammals.</title>
        <authorList>
            <person name="Lindblad-Toh K."/>
            <person name="Garber M."/>
            <person name="Zuk O."/>
            <person name="Lin M.F."/>
            <person name="Parker B.J."/>
            <person name="Washietl S."/>
            <person name="Kheradpour P."/>
            <person name="Ernst J."/>
            <person name="Jordan G."/>
            <person name="Mauceli E."/>
            <person name="Ward L.D."/>
            <person name="Lowe C.B."/>
            <person name="Holloway A.K."/>
            <person name="Clamp M."/>
            <person name="Gnerre S."/>
            <person name="Alfoldi J."/>
            <person name="Beal K."/>
            <person name="Chang J."/>
            <person name="Clawson H."/>
            <person name="Cuff J."/>
            <person name="Di Palma F."/>
            <person name="Fitzgerald S."/>
            <person name="Flicek P."/>
            <person name="Guttman M."/>
            <person name="Hubisz M.J."/>
            <person name="Jaffe D.B."/>
            <person name="Jungreis I."/>
            <person name="Kent W.J."/>
            <person name="Kostka D."/>
            <person name="Lara M."/>
            <person name="Martins A.L."/>
            <person name="Massingham T."/>
            <person name="Moltke I."/>
            <person name="Raney B.J."/>
            <person name="Rasmussen M.D."/>
            <person name="Robinson J."/>
            <person name="Stark A."/>
            <person name="Vilella A.J."/>
            <person name="Wen J."/>
            <person name="Xie X."/>
            <person name="Zody M.C."/>
            <person name="Baldwin J."/>
            <person name="Bloom T."/>
            <person name="Chin C.W."/>
            <person name="Heiman D."/>
            <person name="Nicol R."/>
            <person name="Nusbaum C."/>
            <person name="Young S."/>
            <person name="Wilkinson J."/>
            <person name="Worley K.C."/>
            <person name="Kovar C.L."/>
            <person name="Muzny D.M."/>
            <person name="Gibbs R.A."/>
            <person name="Cree A."/>
            <person name="Dihn H.H."/>
            <person name="Fowler G."/>
            <person name="Jhangiani S."/>
            <person name="Joshi V."/>
            <person name="Lee S."/>
            <person name="Lewis L.R."/>
            <person name="Nazareth L.V."/>
            <person name="Okwuonu G."/>
            <person name="Santibanez J."/>
            <person name="Warren W.C."/>
            <person name="Mardis E.R."/>
            <person name="Weinstock G.M."/>
            <person name="Wilson R.K."/>
            <person name="Delehaunty K."/>
            <person name="Dooling D."/>
            <person name="Fronik C."/>
            <person name="Fulton L."/>
            <person name="Fulton B."/>
            <person name="Graves T."/>
            <person name="Minx P."/>
            <person name="Sodergren E."/>
            <person name="Birney E."/>
            <person name="Margulies E.H."/>
            <person name="Herrero J."/>
            <person name="Green E.D."/>
            <person name="Haussler D."/>
            <person name="Siepel A."/>
            <person name="Goldman N."/>
            <person name="Pollard K.S."/>
            <person name="Pedersen J.S."/>
            <person name="Lander E.S."/>
            <person name="Kellis M."/>
        </authorList>
    </citation>
    <scope>NUCLEOTIDE SEQUENCE [LARGE SCALE GENOMIC DNA]</scope>
    <source>
        <strain evidence="9">Thorbecke</strain>
    </source>
</reference>
<dbReference type="eggNOG" id="ENOG502SSVR">
    <property type="taxonomic scope" value="Eukaryota"/>
</dbReference>
<dbReference type="SUPFAM" id="SSF48726">
    <property type="entry name" value="Immunoglobulin"/>
    <property type="match status" value="1"/>
</dbReference>
<dbReference type="GeneTree" id="ENSGT00940000153130"/>
<dbReference type="GO" id="GO:0042605">
    <property type="term" value="F:peptide antigen binding"/>
    <property type="evidence" value="ECO:0007669"/>
    <property type="project" value="TreeGrafter"/>
</dbReference>
<evidence type="ECO:0000313" key="8">
    <source>
        <dbReference type="Ensembl" id="ENSOCUP00000021638.2"/>
    </source>
</evidence>
<proteinExistence type="predicted"/>
<dbReference type="InterPro" id="IPR051006">
    <property type="entry name" value="TCR_variable_domain"/>
</dbReference>
<sequence length="176" mass="19177">MSVGDVRPAPQASVACTETFESLVKGRGAGWDLCSGTIGTLLGGCRAQSLHCVLTACSRCRHVQLDAAASLVEQRPRWVLVPRGQSRTLQCILRDAQYPWMSWYQQDLQGQLQSLASLRSPGDEEAVSRPGADYLATRVSDMELTLRVANVTQGRTLFCTCTLGKSLFCPDLVLCL</sequence>
<evidence type="ECO:0000256" key="6">
    <source>
        <dbReference type="ARBA" id="ARBA00043266"/>
    </source>
</evidence>
<evidence type="ECO:0000256" key="4">
    <source>
        <dbReference type="ARBA" id="ARBA00023170"/>
    </source>
</evidence>
<dbReference type="HOGENOM" id="CLU_1969844_0_0_1"/>
<keyword evidence="1" id="KW-0732">Signal</keyword>
<evidence type="ECO:0000256" key="3">
    <source>
        <dbReference type="ARBA" id="ARBA00023130"/>
    </source>
</evidence>
<dbReference type="InterPro" id="IPR036179">
    <property type="entry name" value="Ig-like_dom_sf"/>
</dbReference>
<evidence type="ECO:0000256" key="1">
    <source>
        <dbReference type="ARBA" id="ARBA00022729"/>
    </source>
</evidence>
<dbReference type="InterPro" id="IPR013106">
    <property type="entry name" value="Ig_V-set"/>
</dbReference>
<reference evidence="8" key="3">
    <citation type="submission" date="2025-09" db="UniProtKB">
        <authorList>
            <consortium name="Ensembl"/>
        </authorList>
    </citation>
    <scope>IDENTIFICATION</scope>
    <source>
        <strain evidence="8">Thorbecke</strain>
    </source>
</reference>
<name>G1TX38_RABIT</name>
<dbReference type="PaxDb" id="9986-ENSOCUP00000021638"/>
<dbReference type="SMR" id="G1TX38"/>
<dbReference type="PANTHER" id="PTHR19343:SF2">
    <property type="entry name" value="T-CELL RECEPTOR BETA CHAIN V REGION E1"/>
    <property type="match status" value="1"/>
</dbReference>
<evidence type="ECO:0000259" key="7">
    <source>
        <dbReference type="Pfam" id="PF07686"/>
    </source>
</evidence>
<dbReference type="Gene3D" id="2.60.40.10">
    <property type="entry name" value="Immunoglobulins"/>
    <property type="match status" value="1"/>
</dbReference>
<keyword evidence="4" id="KW-0675">Receptor</keyword>
<dbReference type="FunCoup" id="G1TX38">
    <property type="interactions" value="7"/>
</dbReference>
<evidence type="ECO:0000313" key="9">
    <source>
        <dbReference type="Proteomes" id="UP000001811"/>
    </source>
</evidence>
<dbReference type="InterPro" id="IPR013783">
    <property type="entry name" value="Ig-like_fold"/>
</dbReference>
<dbReference type="STRING" id="9986.ENSOCUP00000021638"/>
<dbReference type="Ensembl" id="ENSOCUT00000027215.2">
    <property type="protein sequence ID" value="ENSOCUP00000021638.2"/>
    <property type="gene ID" value="ENSOCUG00000025914.2"/>
</dbReference>